<name>A0A1H2KH59_9BACT</name>
<sequence>MQENEQIAKVKISEDTLNKWQNIVDIMAELIKIPAALIMRLVESDIEVFISSQSEGNPYHPGDHECFLGSGLYCETVINTNDKLLIPNALSDEKWKNNPDVKLNMISYLGFPILLPDGKPFGTICVLDNKENSYSETYKNLIINFREIIQSQLELIYMNTVL</sequence>
<dbReference type="InterPro" id="IPR029016">
    <property type="entry name" value="GAF-like_dom_sf"/>
</dbReference>
<protein>
    <submittedName>
        <fullName evidence="2">GAF domain-containing protein</fullName>
    </submittedName>
</protein>
<evidence type="ECO:0000259" key="1">
    <source>
        <dbReference type="Pfam" id="PF13185"/>
    </source>
</evidence>
<accession>A0A1H2KH59</accession>
<dbReference type="Pfam" id="PF13185">
    <property type="entry name" value="GAF_2"/>
    <property type="match status" value="1"/>
</dbReference>
<organism evidence="2 3">
    <name type="scientific">Desulfobacula phenolica</name>
    <dbReference type="NCBI Taxonomy" id="90732"/>
    <lineage>
        <taxon>Bacteria</taxon>
        <taxon>Pseudomonadati</taxon>
        <taxon>Thermodesulfobacteriota</taxon>
        <taxon>Desulfobacteria</taxon>
        <taxon>Desulfobacterales</taxon>
        <taxon>Desulfobacteraceae</taxon>
        <taxon>Desulfobacula</taxon>
    </lineage>
</organism>
<dbReference type="RefSeq" id="WP_139169118.1">
    <property type="nucleotide sequence ID" value="NZ_FNLL01000051.1"/>
</dbReference>
<dbReference type="Proteomes" id="UP000199608">
    <property type="component" value="Unassembled WGS sequence"/>
</dbReference>
<dbReference type="AlphaFoldDB" id="A0A1H2KH59"/>
<dbReference type="SUPFAM" id="SSF55781">
    <property type="entry name" value="GAF domain-like"/>
    <property type="match status" value="1"/>
</dbReference>
<proteinExistence type="predicted"/>
<evidence type="ECO:0000313" key="3">
    <source>
        <dbReference type="Proteomes" id="UP000199608"/>
    </source>
</evidence>
<gene>
    <name evidence="2" type="ORF">SAMN04487931_1512</name>
</gene>
<dbReference type="EMBL" id="FNLL01000051">
    <property type="protein sequence ID" value="SDU68050.1"/>
    <property type="molecule type" value="Genomic_DNA"/>
</dbReference>
<dbReference type="InterPro" id="IPR003018">
    <property type="entry name" value="GAF"/>
</dbReference>
<evidence type="ECO:0000313" key="2">
    <source>
        <dbReference type="EMBL" id="SDU68050.1"/>
    </source>
</evidence>
<dbReference type="Gene3D" id="3.30.450.40">
    <property type="match status" value="1"/>
</dbReference>
<feature type="non-terminal residue" evidence="2">
    <location>
        <position position="162"/>
    </location>
</feature>
<keyword evidence="3" id="KW-1185">Reference proteome</keyword>
<feature type="domain" description="GAF" evidence="1">
    <location>
        <begin position="21"/>
        <end position="140"/>
    </location>
</feature>
<reference evidence="3" key="1">
    <citation type="submission" date="2016-10" db="EMBL/GenBank/DDBJ databases">
        <authorList>
            <person name="Varghese N."/>
            <person name="Submissions S."/>
        </authorList>
    </citation>
    <scope>NUCLEOTIDE SEQUENCE [LARGE SCALE GENOMIC DNA]</scope>
    <source>
        <strain evidence="3">DSM 3384</strain>
    </source>
</reference>